<protein>
    <submittedName>
        <fullName evidence="5">GT2 family glycosyltransferase</fullName>
    </submittedName>
</protein>
<evidence type="ECO:0000256" key="1">
    <source>
        <dbReference type="ARBA" id="ARBA00004776"/>
    </source>
</evidence>
<dbReference type="AlphaFoldDB" id="A0A4V2GB25"/>
<dbReference type="EMBL" id="SHLC01000001">
    <property type="protein sequence ID" value="RZU66516.1"/>
    <property type="molecule type" value="Genomic_DNA"/>
</dbReference>
<organism evidence="5 6">
    <name type="scientific">Microterricola gilva</name>
    <dbReference type="NCBI Taxonomy" id="393267"/>
    <lineage>
        <taxon>Bacteria</taxon>
        <taxon>Bacillati</taxon>
        <taxon>Actinomycetota</taxon>
        <taxon>Actinomycetes</taxon>
        <taxon>Micrococcales</taxon>
        <taxon>Microbacteriaceae</taxon>
        <taxon>Microterricola</taxon>
    </lineage>
</organism>
<evidence type="ECO:0000256" key="2">
    <source>
        <dbReference type="ARBA" id="ARBA00006739"/>
    </source>
</evidence>
<reference evidence="5 6" key="1">
    <citation type="submission" date="2019-02" db="EMBL/GenBank/DDBJ databases">
        <title>Sequencing the genomes of 1000 actinobacteria strains.</title>
        <authorList>
            <person name="Klenk H.-P."/>
        </authorList>
    </citation>
    <scope>NUCLEOTIDE SEQUENCE [LARGE SCALE GENOMIC DNA]</scope>
    <source>
        <strain evidence="5 6">DSM 18319</strain>
    </source>
</reference>
<comment type="pathway">
    <text evidence="1">Cell wall biogenesis; cell wall polysaccharide biosynthesis.</text>
</comment>
<evidence type="ECO:0000256" key="4">
    <source>
        <dbReference type="ARBA" id="ARBA00022679"/>
    </source>
</evidence>
<keyword evidence="6" id="KW-1185">Reference proteome</keyword>
<dbReference type="Pfam" id="PF13641">
    <property type="entry name" value="Glyco_tranf_2_3"/>
    <property type="match status" value="1"/>
</dbReference>
<evidence type="ECO:0000256" key="3">
    <source>
        <dbReference type="ARBA" id="ARBA00022676"/>
    </source>
</evidence>
<evidence type="ECO:0000313" key="6">
    <source>
        <dbReference type="Proteomes" id="UP000291483"/>
    </source>
</evidence>
<gene>
    <name evidence="5" type="ORF">EV379_2874</name>
</gene>
<accession>A0A4V2GB25</accession>
<sequence length="293" mass="32754">MVDDVACIVVHHKSPETLVHTLGALTANGVAQDRILIVDNGNDATDRQIPGCDGYAVLYTRNRGYAAAVNDGVAHLKSTEQDRALTLVSTHESLAAPGAVRAMREEILGDPRIAVAGPTLLNADTGRQIWSVGGRLTPTLKLPRHWVNLDALANESNVDREWLDGAFTMYRTADLENFKLDETYFLYFEETDLHTRLRRAGHRVIWVPRARVSQKSSGIPSRLLGRNLFLFHRKLYSKNRGRIAVSFEITRSIARALLTKRGRWSSFLEIAKGWREGERMPASSLDSRERLAG</sequence>
<evidence type="ECO:0000313" key="5">
    <source>
        <dbReference type="EMBL" id="RZU66516.1"/>
    </source>
</evidence>
<dbReference type="PANTHER" id="PTHR43179:SF12">
    <property type="entry name" value="GALACTOFURANOSYLTRANSFERASE GLFT2"/>
    <property type="match status" value="1"/>
</dbReference>
<name>A0A4V2GB25_9MICO</name>
<dbReference type="GO" id="GO:0016757">
    <property type="term" value="F:glycosyltransferase activity"/>
    <property type="evidence" value="ECO:0007669"/>
    <property type="project" value="UniProtKB-KW"/>
</dbReference>
<dbReference type="SUPFAM" id="SSF53448">
    <property type="entry name" value="Nucleotide-diphospho-sugar transferases"/>
    <property type="match status" value="1"/>
</dbReference>
<keyword evidence="4 5" id="KW-0808">Transferase</keyword>
<dbReference type="Gene3D" id="3.90.550.10">
    <property type="entry name" value="Spore Coat Polysaccharide Biosynthesis Protein SpsA, Chain A"/>
    <property type="match status" value="1"/>
</dbReference>
<dbReference type="PANTHER" id="PTHR43179">
    <property type="entry name" value="RHAMNOSYLTRANSFERASE WBBL"/>
    <property type="match status" value="1"/>
</dbReference>
<comment type="similarity">
    <text evidence="2">Belongs to the glycosyltransferase 2 family.</text>
</comment>
<dbReference type="Proteomes" id="UP000291483">
    <property type="component" value="Unassembled WGS sequence"/>
</dbReference>
<comment type="caution">
    <text evidence="5">The sequence shown here is derived from an EMBL/GenBank/DDBJ whole genome shotgun (WGS) entry which is preliminary data.</text>
</comment>
<proteinExistence type="inferred from homology"/>
<dbReference type="InterPro" id="IPR029044">
    <property type="entry name" value="Nucleotide-diphossugar_trans"/>
</dbReference>
<keyword evidence="3" id="KW-0328">Glycosyltransferase</keyword>